<evidence type="ECO:0000313" key="8">
    <source>
        <dbReference type="Proteomes" id="UP001190700"/>
    </source>
</evidence>
<evidence type="ECO:0000259" key="6">
    <source>
        <dbReference type="PROSITE" id="PS50011"/>
    </source>
</evidence>
<dbReference type="SUPFAM" id="SSF56112">
    <property type="entry name" value="Protein kinase-like (PK-like)"/>
    <property type="match status" value="1"/>
</dbReference>
<evidence type="ECO:0000313" key="7">
    <source>
        <dbReference type="EMBL" id="KAK3265137.1"/>
    </source>
</evidence>
<protein>
    <recommendedName>
        <fullName evidence="1">non-specific serine/threonine protein kinase</fullName>
        <ecNumber evidence="1">2.7.11.1</ecNumber>
    </recommendedName>
</protein>
<keyword evidence="8" id="KW-1185">Reference proteome</keyword>
<evidence type="ECO:0000256" key="5">
    <source>
        <dbReference type="ARBA" id="ARBA00022840"/>
    </source>
</evidence>
<keyword evidence="3" id="KW-0547">Nucleotide-binding</keyword>
<dbReference type="EC" id="2.7.11.1" evidence="1"/>
<reference evidence="7 8" key="1">
    <citation type="journal article" date="2015" name="Genome Biol. Evol.">
        <title>Comparative Genomics of a Bacterivorous Green Alga Reveals Evolutionary Causalities and Consequences of Phago-Mixotrophic Mode of Nutrition.</title>
        <authorList>
            <person name="Burns J.A."/>
            <person name="Paasch A."/>
            <person name="Narechania A."/>
            <person name="Kim E."/>
        </authorList>
    </citation>
    <scope>NUCLEOTIDE SEQUENCE [LARGE SCALE GENOMIC DNA]</scope>
    <source>
        <strain evidence="7 8">PLY_AMNH</strain>
    </source>
</reference>
<dbReference type="Gene3D" id="1.10.510.10">
    <property type="entry name" value="Transferase(Phosphotransferase) domain 1"/>
    <property type="match status" value="1"/>
</dbReference>
<keyword evidence="5" id="KW-0067">ATP-binding</keyword>
<keyword evidence="2" id="KW-0808">Transferase</keyword>
<dbReference type="GO" id="GO:0004674">
    <property type="term" value="F:protein serine/threonine kinase activity"/>
    <property type="evidence" value="ECO:0007669"/>
    <property type="project" value="UniProtKB-EC"/>
</dbReference>
<dbReference type="Pfam" id="PF00069">
    <property type="entry name" value="Pkinase"/>
    <property type="match status" value="1"/>
</dbReference>
<gene>
    <name evidence="7" type="ORF">CYMTET_26163</name>
</gene>
<evidence type="ECO:0000256" key="1">
    <source>
        <dbReference type="ARBA" id="ARBA00012513"/>
    </source>
</evidence>
<evidence type="ECO:0000256" key="4">
    <source>
        <dbReference type="ARBA" id="ARBA00022777"/>
    </source>
</evidence>
<feature type="domain" description="Protein kinase" evidence="6">
    <location>
        <begin position="1"/>
        <end position="145"/>
    </location>
</feature>
<dbReference type="AlphaFoldDB" id="A0AAE0FSW6"/>
<dbReference type="PROSITE" id="PS50011">
    <property type="entry name" value="PROTEIN_KINASE_DOM"/>
    <property type="match status" value="1"/>
</dbReference>
<dbReference type="EMBL" id="LGRX02014116">
    <property type="protein sequence ID" value="KAK3265137.1"/>
    <property type="molecule type" value="Genomic_DNA"/>
</dbReference>
<dbReference type="InterPro" id="IPR000719">
    <property type="entry name" value="Prot_kinase_dom"/>
</dbReference>
<dbReference type="Proteomes" id="UP001190700">
    <property type="component" value="Unassembled WGS sequence"/>
</dbReference>
<name>A0AAE0FSW6_9CHLO</name>
<dbReference type="GO" id="GO:0005524">
    <property type="term" value="F:ATP binding"/>
    <property type="evidence" value="ECO:0007669"/>
    <property type="project" value="UniProtKB-KW"/>
</dbReference>
<dbReference type="PANTHER" id="PTHR43671">
    <property type="entry name" value="SERINE/THREONINE-PROTEIN KINASE NEK"/>
    <property type="match status" value="1"/>
</dbReference>
<evidence type="ECO:0000256" key="3">
    <source>
        <dbReference type="ARBA" id="ARBA00022741"/>
    </source>
</evidence>
<keyword evidence="4" id="KW-0418">Kinase</keyword>
<proteinExistence type="predicted"/>
<dbReference type="InterPro" id="IPR050660">
    <property type="entry name" value="NEK_Ser/Thr_kinase"/>
</dbReference>
<sequence length="263" mass="27927">MHRDLKSDNVFLRQGEVKLADFGLAVVRPNQQPDRHRGVTQTSGVVGMAGAFAYQSPEQASGHLYNEANDMWAMGCVLTELLTLKFVTERSNMQAFALDPNAVASAIKEAQAVEAHIGAIAASLLNPNPTQRPTAAQVQQQLSGLATQLCCPSCFGAGAFQPAPAPGMPPQPTIRCQVCSGTGTRPTTTSQPGTVIMSCIHCKGTLSLQVDSKRITCPFCKRVSGHATCGKCFSPLCFHPVEAGGSPSIQCYVCHRITDLRAA</sequence>
<dbReference type="PANTHER" id="PTHR43671:SF13">
    <property type="entry name" value="SERINE_THREONINE-PROTEIN KINASE NEK2"/>
    <property type="match status" value="1"/>
</dbReference>
<comment type="caution">
    <text evidence="7">The sequence shown here is derived from an EMBL/GenBank/DDBJ whole genome shotgun (WGS) entry which is preliminary data.</text>
</comment>
<evidence type="ECO:0000256" key="2">
    <source>
        <dbReference type="ARBA" id="ARBA00022679"/>
    </source>
</evidence>
<accession>A0AAE0FSW6</accession>
<dbReference type="InterPro" id="IPR011009">
    <property type="entry name" value="Kinase-like_dom_sf"/>
</dbReference>
<organism evidence="7 8">
    <name type="scientific">Cymbomonas tetramitiformis</name>
    <dbReference type="NCBI Taxonomy" id="36881"/>
    <lineage>
        <taxon>Eukaryota</taxon>
        <taxon>Viridiplantae</taxon>
        <taxon>Chlorophyta</taxon>
        <taxon>Pyramimonadophyceae</taxon>
        <taxon>Pyramimonadales</taxon>
        <taxon>Pyramimonadaceae</taxon>
        <taxon>Cymbomonas</taxon>
    </lineage>
</organism>